<accession>A0A8H5Z3E9</accession>
<keyword evidence="3" id="KW-1185">Reference proteome</keyword>
<evidence type="ECO:0000313" key="3">
    <source>
        <dbReference type="Proteomes" id="UP000544331"/>
    </source>
</evidence>
<name>A0A8H5Z3E9_9HYPO</name>
<dbReference type="EMBL" id="JAAOAN010000088">
    <property type="protein sequence ID" value="KAF5722451.1"/>
    <property type="molecule type" value="Genomic_DNA"/>
</dbReference>
<sequence length="663" mass="75473">MDKHYASFEGPAEYQNMFTYMSRDFLNQTPGAHLIPYHRNLQELQESSSTCDLCRVICDAITPTLSKLEQFEQTSAYSSDVSSYKLALSGQKNEQGMQVVAYREEEFTIHALLGAIGFAVDQESPLSDVLKRRKIPSSPQSKDGLEFMQKWLLECTSRHGHQLVSKLLPTRLLKYDETTKKVTLCTNVPTDTEYAALSHCWGSVQPLTLNTNTAQQLYDGIPIEAFPRTFQDAFWVTQKLNIPYLWIDSLCIIQDSNDDWVRESARMCDVYGNAYLTIAATKSKNSSEGFLRPRSEPFYTYITFMGSDAPVNVSVFPMPNSHVGAPHRIIDLDEDPLSTRCWAFQERYLSPRTLHFAQAQMYFECESCFEAQDGYTEPVGHPQPFNVPKREGTEQDERQIRVDWNFMVARYTQRYITMDSDKLPALGGLAARVSLELTQQGSTSEYLPGLWKGSLFCDLFWLALDHESKRKEPRSYSAPSWSWASVNHPVHYHYHDELESLAILRDAKVNLENDESPFGKVTGGWIHLSAVMIHSCTVDERNRMFFFEQGSRLCIKVQWDPPKYGLPTSCLMDYVNKLSDLVAVPLYWVQKSDDPIYNVRGPYYSILTTAESNSRASGDIPRFRRVGAGSPDITGGTDVQLNLVRAMFARDKEQGKLGEIIIV</sequence>
<dbReference type="AlphaFoldDB" id="A0A8H5Z3E9"/>
<dbReference type="PANTHER" id="PTHR33112:SF16">
    <property type="entry name" value="HETEROKARYON INCOMPATIBILITY DOMAIN-CONTAINING PROTEIN"/>
    <property type="match status" value="1"/>
</dbReference>
<evidence type="ECO:0000313" key="2">
    <source>
        <dbReference type="EMBL" id="KAF5722451.1"/>
    </source>
</evidence>
<organism evidence="2 3">
    <name type="scientific">Fusarium mundagurra</name>
    <dbReference type="NCBI Taxonomy" id="1567541"/>
    <lineage>
        <taxon>Eukaryota</taxon>
        <taxon>Fungi</taxon>
        <taxon>Dikarya</taxon>
        <taxon>Ascomycota</taxon>
        <taxon>Pezizomycotina</taxon>
        <taxon>Sordariomycetes</taxon>
        <taxon>Hypocreomycetidae</taxon>
        <taxon>Hypocreales</taxon>
        <taxon>Nectriaceae</taxon>
        <taxon>Fusarium</taxon>
        <taxon>Fusarium fujikuroi species complex</taxon>
    </lineage>
</organism>
<dbReference type="Proteomes" id="UP000544331">
    <property type="component" value="Unassembled WGS sequence"/>
</dbReference>
<dbReference type="InterPro" id="IPR010730">
    <property type="entry name" value="HET"/>
</dbReference>
<comment type="caution">
    <text evidence="2">The sequence shown here is derived from an EMBL/GenBank/DDBJ whole genome shotgun (WGS) entry which is preliminary data.</text>
</comment>
<dbReference type="PANTHER" id="PTHR33112">
    <property type="entry name" value="DOMAIN PROTEIN, PUTATIVE-RELATED"/>
    <property type="match status" value="1"/>
</dbReference>
<reference evidence="2 3" key="1">
    <citation type="submission" date="2020-05" db="EMBL/GenBank/DDBJ databases">
        <title>Identification and distribution of gene clusters putatively required for synthesis of sphingolipid metabolism inhibitors in phylogenetically diverse species of the filamentous fungus Fusarium.</title>
        <authorList>
            <person name="Kim H.-S."/>
            <person name="Busman M."/>
            <person name="Brown D.W."/>
            <person name="Divon H."/>
            <person name="Uhlig S."/>
            <person name="Proctor R.H."/>
        </authorList>
    </citation>
    <scope>NUCLEOTIDE SEQUENCE [LARGE SCALE GENOMIC DNA]</scope>
    <source>
        <strain evidence="2 3">NRRL 66235</strain>
    </source>
</reference>
<dbReference type="GO" id="GO:0008233">
    <property type="term" value="F:peptidase activity"/>
    <property type="evidence" value="ECO:0007669"/>
    <property type="project" value="UniProtKB-KW"/>
</dbReference>
<gene>
    <name evidence="2" type="ORF">FMUND_2963</name>
</gene>
<dbReference type="Pfam" id="PF06985">
    <property type="entry name" value="HET"/>
    <property type="match status" value="1"/>
</dbReference>
<dbReference type="OrthoDB" id="3486565at2759"/>
<keyword evidence="2" id="KW-0378">Hydrolase</keyword>
<proteinExistence type="predicted"/>
<protein>
    <submittedName>
        <fullName evidence="2">Subtilisin-like serine protease</fullName>
    </submittedName>
</protein>
<keyword evidence="2" id="KW-0645">Protease</keyword>
<feature type="domain" description="Heterokaryon incompatibility" evidence="1">
    <location>
        <begin position="194"/>
        <end position="346"/>
    </location>
</feature>
<evidence type="ECO:0000259" key="1">
    <source>
        <dbReference type="Pfam" id="PF06985"/>
    </source>
</evidence>
<dbReference type="GO" id="GO:0006508">
    <property type="term" value="P:proteolysis"/>
    <property type="evidence" value="ECO:0007669"/>
    <property type="project" value="UniProtKB-KW"/>
</dbReference>